<dbReference type="SUPFAM" id="SSF49777">
    <property type="entry name" value="PEBP-like"/>
    <property type="match status" value="1"/>
</dbReference>
<dbReference type="Proteomes" id="UP000016930">
    <property type="component" value="Unassembled WGS sequence"/>
</dbReference>
<evidence type="ECO:0008006" key="3">
    <source>
        <dbReference type="Google" id="ProtNLM"/>
    </source>
</evidence>
<dbReference type="Pfam" id="PF01161">
    <property type="entry name" value="PBP"/>
    <property type="match status" value="1"/>
</dbReference>
<organism evidence="1 2">
    <name type="scientific">Ceriporiopsis subvermispora (strain B)</name>
    <name type="common">White-rot fungus</name>
    <name type="synonym">Gelatoporia subvermispora</name>
    <dbReference type="NCBI Taxonomy" id="914234"/>
    <lineage>
        <taxon>Eukaryota</taxon>
        <taxon>Fungi</taxon>
        <taxon>Dikarya</taxon>
        <taxon>Basidiomycota</taxon>
        <taxon>Agaricomycotina</taxon>
        <taxon>Agaricomycetes</taxon>
        <taxon>Polyporales</taxon>
        <taxon>Gelatoporiaceae</taxon>
        <taxon>Gelatoporia</taxon>
    </lineage>
</organism>
<dbReference type="Gene3D" id="3.90.280.10">
    <property type="entry name" value="PEBP-like"/>
    <property type="match status" value="1"/>
</dbReference>
<name>M2R545_CERS8</name>
<sequence>MEETGVVPQFAISANMSSPSGFVVTAVDLDAPFRDDPALAQWIHFIGGGFMPELADPGADVVMLSSTVDPVMSWADPNPQGIQAHRYVFLLWEQSPQFESQKVVKPDQFRGLFNTSKFAEEVGLGSPIGGTYMLVASNKY</sequence>
<dbReference type="InterPro" id="IPR036610">
    <property type="entry name" value="PEBP-like_sf"/>
</dbReference>
<dbReference type="InterPro" id="IPR008914">
    <property type="entry name" value="PEBP"/>
</dbReference>
<proteinExistence type="predicted"/>
<evidence type="ECO:0000313" key="2">
    <source>
        <dbReference type="Proteomes" id="UP000016930"/>
    </source>
</evidence>
<dbReference type="CDD" id="cd00866">
    <property type="entry name" value="PEBP_euk"/>
    <property type="match status" value="1"/>
</dbReference>
<dbReference type="AlphaFoldDB" id="M2R545"/>
<reference evidence="1 2" key="1">
    <citation type="journal article" date="2012" name="Proc. Natl. Acad. Sci. U.S.A.">
        <title>Comparative genomics of Ceriporiopsis subvermispora and Phanerochaete chrysosporium provide insight into selective ligninolysis.</title>
        <authorList>
            <person name="Fernandez-Fueyo E."/>
            <person name="Ruiz-Duenas F.J."/>
            <person name="Ferreira P."/>
            <person name="Floudas D."/>
            <person name="Hibbett D.S."/>
            <person name="Canessa P."/>
            <person name="Larrondo L.F."/>
            <person name="James T.Y."/>
            <person name="Seelenfreund D."/>
            <person name="Lobos S."/>
            <person name="Polanco R."/>
            <person name="Tello M."/>
            <person name="Honda Y."/>
            <person name="Watanabe T."/>
            <person name="Watanabe T."/>
            <person name="Ryu J.S."/>
            <person name="Kubicek C.P."/>
            <person name="Schmoll M."/>
            <person name="Gaskell J."/>
            <person name="Hammel K.E."/>
            <person name="St John F.J."/>
            <person name="Vanden Wymelenberg A."/>
            <person name="Sabat G."/>
            <person name="Splinter BonDurant S."/>
            <person name="Syed K."/>
            <person name="Yadav J.S."/>
            <person name="Doddapaneni H."/>
            <person name="Subramanian V."/>
            <person name="Lavin J.L."/>
            <person name="Oguiza J.A."/>
            <person name="Perez G."/>
            <person name="Pisabarro A.G."/>
            <person name="Ramirez L."/>
            <person name="Santoyo F."/>
            <person name="Master E."/>
            <person name="Coutinho P.M."/>
            <person name="Henrissat B."/>
            <person name="Lombard V."/>
            <person name="Magnuson J.K."/>
            <person name="Kuees U."/>
            <person name="Hori C."/>
            <person name="Igarashi K."/>
            <person name="Samejima M."/>
            <person name="Held B.W."/>
            <person name="Barry K.W."/>
            <person name="LaButti K.M."/>
            <person name="Lapidus A."/>
            <person name="Lindquist E.A."/>
            <person name="Lucas S.M."/>
            <person name="Riley R."/>
            <person name="Salamov A.A."/>
            <person name="Hoffmeister D."/>
            <person name="Schwenk D."/>
            <person name="Hadar Y."/>
            <person name="Yarden O."/>
            <person name="de Vries R.P."/>
            <person name="Wiebenga A."/>
            <person name="Stenlid J."/>
            <person name="Eastwood D."/>
            <person name="Grigoriev I.V."/>
            <person name="Berka R.M."/>
            <person name="Blanchette R.A."/>
            <person name="Kersten P."/>
            <person name="Martinez A.T."/>
            <person name="Vicuna R."/>
            <person name="Cullen D."/>
        </authorList>
    </citation>
    <scope>NUCLEOTIDE SEQUENCE [LARGE SCALE GENOMIC DNA]</scope>
    <source>
        <strain evidence="1 2">B</strain>
    </source>
</reference>
<dbReference type="InterPro" id="IPR035810">
    <property type="entry name" value="PEBP_euk"/>
</dbReference>
<keyword evidence="2" id="KW-1185">Reference proteome</keyword>
<protein>
    <recommendedName>
        <fullName evidence="3">Phosphatidylethanolamine-binding protein</fullName>
    </recommendedName>
</protein>
<dbReference type="OrthoDB" id="2506647at2759"/>
<gene>
    <name evidence="1" type="ORF">CERSUDRAFT_121915</name>
</gene>
<dbReference type="PANTHER" id="PTHR11362">
    <property type="entry name" value="PHOSPHATIDYLETHANOLAMINE-BINDING PROTEIN"/>
    <property type="match status" value="1"/>
</dbReference>
<dbReference type="HOGENOM" id="CLU_1834924_0_0_1"/>
<evidence type="ECO:0000313" key="1">
    <source>
        <dbReference type="EMBL" id="EMD39700.1"/>
    </source>
</evidence>
<dbReference type="PANTHER" id="PTHR11362:SF82">
    <property type="entry name" value="PHOSPHATIDYLETHANOLAMINE-BINDING PROTEIN 4"/>
    <property type="match status" value="1"/>
</dbReference>
<dbReference type="STRING" id="914234.M2R545"/>
<accession>M2R545</accession>
<dbReference type="EMBL" id="KB445793">
    <property type="protein sequence ID" value="EMD39700.1"/>
    <property type="molecule type" value="Genomic_DNA"/>
</dbReference>